<evidence type="ECO:0000256" key="3">
    <source>
        <dbReference type="ARBA" id="ARBA00022737"/>
    </source>
</evidence>
<evidence type="ECO:0000313" key="10">
    <source>
        <dbReference type="EMBL" id="KAK7937454.1"/>
    </source>
</evidence>
<keyword evidence="4 7" id="KW-0863">Zinc-finger</keyword>
<dbReference type="InterPro" id="IPR036236">
    <property type="entry name" value="Znf_C2H2_sf"/>
</dbReference>
<comment type="subcellular location">
    <subcellularLocation>
        <location evidence="1">Nucleus</location>
    </subcellularLocation>
</comment>
<dbReference type="GeneID" id="92083606"/>
<evidence type="ECO:0000256" key="5">
    <source>
        <dbReference type="ARBA" id="ARBA00022833"/>
    </source>
</evidence>
<dbReference type="Proteomes" id="UP001391051">
    <property type="component" value="Unassembled WGS sequence"/>
</dbReference>
<evidence type="ECO:0000259" key="9">
    <source>
        <dbReference type="PROSITE" id="PS50157"/>
    </source>
</evidence>
<sequence>MKDQRKYERNYCSRLFGRSEHKIRHERTHTKEKPFVCGCKDSFARLDLLKRHKRLVHKDDSNKSPDMAASAVESLDVKSWKDPSQQPVGGNSTDPRLDGVPDSIDQRNQVEALALSFGSGCQYHFANLIPYLLVALPTSQPVPRARSRLTLPSQMTNSLLKSLDRWVGLLANL</sequence>
<evidence type="ECO:0000256" key="1">
    <source>
        <dbReference type="ARBA" id="ARBA00004123"/>
    </source>
</evidence>
<evidence type="ECO:0000256" key="4">
    <source>
        <dbReference type="ARBA" id="ARBA00022771"/>
    </source>
</evidence>
<dbReference type="RefSeq" id="XP_066692782.1">
    <property type="nucleotide sequence ID" value="XM_066850544.1"/>
</dbReference>
<dbReference type="Gene3D" id="3.30.160.60">
    <property type="entry name" value="Classic Zinc Finger"/>
    <property type="match status" value="2"/>
</dbReference>
<evidence type="ECO:0000256" key="2">
    <source>
        <dbReference type="ARBA" id="ARBA00022723"/>
    </source>
</evidence>
<dbReference type="PANTHER" id="PTHR40626:SF11">
    <property type="entry name" value="ZINC FINGER PROTEIN YPR022C"/>
    <property type="match status" value="1"/>
</dbReference>
<dbReference type="SUPFAM" id="SSF57667">
    <property type="entry name" value="beta-beta-alpha zinc fingers"/>
    <property type="match status" value="1"/>
</dbReference>
<organism evidence="10 11">
    <name type="scientific">Apiospora aurea</name>
    <dbReference type="NCBI Taxonomy" id="335848"/>
    <lineage>
        <taxon>Eukaryota</taxon>
        <taxon>Fungi</taxon>
        <taxon>Dikarya</taxon>
        <taxon>Ascomycota</taxon>
        <taxon>Pezizomycotina</taxon>
        <taxon>Sordariomycetes</taxon>
        <taxon>Xylariomycetidae</taxon>
        <taxon>Amphisphaeriales</taxon>
        <taxon>Apiosporaceae</taxon>
        <taxon>Apiospora</taxon>
    </lineage>
</organism>
<proteinExistence type="predicted"/>
<keyword evidence="5" id="KW-0862">Zinc</keyword>
<keyword evidence="11" id="KW-1185">Reference proteome</keyword>
<evidence type="ECO:0000256" key="7">
    <source>
        <dbReference type="PROSITE-ProRule" id="PRU00042"/>
    </source>
</evidence>
<feature type="domain" description="C2H2-type" evidence="9">
    <location>
        <begin position="7"/>
        <end position="34"/>
    </location>
</feature>
<keyword evidence="3" id="KW-0677">Repeat</keyword>
<dbReference type="InterPro" id="IPR013087">
    <property type="entry name" value="Znf_C2H2_type"/>
</dbReference>
<keyword evidence="2" id="KW-0479">Metal-binding</keyword>
<protein>
    <recommendedName>
        <fullName evidence="9">C2H2-type domain-containing protein</fullName>
    </recommendedName>
</protein>
<feature type="region of interest" description="Disordered" evidence="8">
    <location>
        <begin position="59"/>
        <end position="98"/>
    </location>
</feature>
<keyword evidence="6" id="KW-0539">Nucleus</keyword>
<dbReference type="PROSITE" id="PS50157">
    <property type="entry name" value="ZINC_FINGER_C2H2_2"/>
    <property type="match status" value="1"/>
</dbReference>
<dbReference type="EMBL" id="JAQQWE010000010">
    <property type="protein sequence ID" value="KAK7937454.1"/>
    <property type="molecule type" value="Genomic_DNA"/>
</dbReference>
<feature type="compositionally biased region" description="Polar residues" evidence="8">
    <location>
        <begin position="82"/>
        <end position="94"/>
    </location>
</feature>
<comment type="caution">
    <text evidence="10">The sequence shown here is derived from an EMBL/GenBank/DDBJ whole genome shotgun (WGS) entry which is preliminary data.</text>
</comment>
<gene>
    <name evidence="10" type="ORF">PG986_014322</name>
</gene>
<name>A0ABR1PSM9_9PEZI</name>
<dbReference type="InterPro" id="IPR051059">
    <property type="entry name" value="VerF-like"/>
</dbReference>
<accession>A0ABR1PSM9</accession>
<reference evidence="10 11" key="1">
    <citation type="submission" date="2023-01" db="EMBL/GenBank/DDBJ databases">
        <title>Analysis of 21 Apiospora genomes using comparative genomics revels a genus with tremendous synthesis potential of carbohydrate active enzymes and secondary metabolites.</title>
        <authorList>
            <person name="Sorensen T."/>
        </authorList>
    </citation>
    <scope>NUCLEOTIDE SEQUENCE [LARGE SCALE GENOMIC DNA]</scope>
    <source>
        <strain evidence="10 11">CBS 24483</strain>
    </source>
</reference>
<evidence type="ECO:0000256" key="6">
    <source>
        <dbReference type="ARBA" id="ARBA00023242"/>
    </source>
</evidence>
<evidence type="ECO:0000256" key="8">
    <source>
        <dbReference type="SAM" id="MobiDB-lite"/>
    </source>
</evidence>
<dbReference type="PANTHER" id="PTHR40626">
    <property type="entry name" value="MIP31509P"/>
    <property type="match status" value="1"/>
</dbReference>
<evidence type="ECO:0000313" key="11">
    <source>
        <dbReference type="Proteomes" id="UP001391051"/>
    </source>
</evidence>